<name>A0AAP2DZD5_9BACT</name>
<evidence type="ECO:0000313" key="2">
    <source>
        <dbReference type="Proteomes" id="UP001319080"/>
    </source>
</evidence>
<comment type="caution">
    <text evidence="1">The sequence shown here is derived from an EMBL/GenBank/DDBJ whole genome shotgun (WGS) entry which is preliminary data.</text>
</comment>
<dbReference type="Proteomes" id="UP001319080">
    <property type="component" value="Unassembled WGS sequence"/>
</dbReference>
<accession>A0AAP2DZD5</accession>
<protein>
    <recommendedName>
        <fullName evidence="3">DUF4261 domain-containing protein</fullName>
    </recommendedName>
</protein>
<organism evidence="1 2">
    <name type="scientific">Dawidia cretensis</name>
    <dbReference type="NCBI Taxonomy" id="2782350"/>
    <lineage>
        <taxon>Bacteria</taxon>
        <taxon>Pseudomonadati</taxon>
        <taxon>Bacteroidota</taxon>
        <taxon>Cytophagia</taxon>
        <taxon>Cytophagales</taxon>
        <taxon>Chryseotaleaceae</taxon>
        <taxon>Dawidia</taxon>
    </lineage>
</organism>
<dbReference type="EMBL" id="JAHESE010000019">
    <property type="protein sequence ID" value="MBT1710116.1"/>
    <property type="molecule type" value="Genomic_DNA"/>
</dbReference>
<sequence>MLNFFKRKQTPATPVTPTVKTVLCVPGPWQNHQEVLHAIAENNLNEYIFAGMLLFDMKRSIGYELEICDPDTRMRQSFEVAGSTTGVRDEKGFLDAIEAHKTVLYVVGETGSLQAAEQIARAGAALLKAGGIGLKVESAGKAFTKAQWLDMLEKDFDEASLYKMFVLDVLLDSERGILYSCGMHNLGLKDALFVDGQDRAAIMDTLSSFGYYQIVDKPTIHAGQTFSPYRDAPIYRIHEESDQPNAGHDLFENPFGMWRFEKIRD</sequence>
<keyword evidence="2" id="KW-1185">Reference proteome</keyword>
<evidence type="ECO:0000313" key="1">
    <source>
        <dbReference type="EMBL" id="MBT1710116.1"/>
    </source>
</evidence>
<reference evidence="1 2" key="1">
    <citation type="submission" date="2021-05" db="EMBL/GenBank/DDBJ databases">
        <title>A Polyphasic approach of four new species of the genus Ohtaekwangia: Ohtaekwangia histidinii sp. nov., Ohtaekwangia cretensis sp. nov., Ohtaekwangia indiensis sp. nov., Ohtaekwangia reichenbachii sp. nov. from diverse environment.</title>
        <authorList>
            <person name="Octaviana S."/>
        </authorList>
    </citation>
    <scope>NUCLEOTIDE SEQUENCE [LARGE SCALE GENOMIC DNA]</scope>
    <source>
        <strain evidence="1 2">PWU5</strain>
    </source>
</reference>
<evidence type="ECO:0008006" key="3">
    <source>
        <dbReference type="Google" id="ProtNLM"/>
    </source>
</evidence>
<dbReference type="AlphaFoldDB" id="A0AAP2DZD5"/>
<proteinExistence type="predicted"/>
<dbReference type="RefSeq" id="WP_254085693.1">
    <property type="nucleotide sequence ID" value="NZ_JAHESE010000019.1"/>
</dbReference>
<gene>
    <name evidence="1" type="ORF">KK062_17855</name>
</gene>